<sequence>MLVSGAGVAGLTCAYWLRAAGHTPVVVERAAPGPQGGYGIDLSGSGYDVAGRMGILDRLAARQLRVDSVALVDAADRITARLDRPLAEKMLRGPYLGLMHSTLEEVLATTVEDTVEIRHRQSIGTLRQNDDDVLVAFADGTRERFDVVVGADGVHSHTRALAFGPEPRWARRLGFSMACYPVPDVAGCTDVRAHYTEPGRQTVLYPTDTVGTSVALFLYRSQRHGSIPRTERVARLRAAYRGAGWHTPELLAHAPAELFLDELTQIELPAWHRGRVVLIGDACGALTLSSAQGASVAMAGGYLLAAALAAHPGAHTDAFAAYQARVRPYVAERQRRARRFTRGLVPATRAGRRAQRVLTRLVLRDAAAPLLRFGFGDVGSILPNPSHYPKERQR</sequence>
<dbReference type="GO" id="GO:0071949">
    <property type="term" value="F:FAD binding"/>
    <property type="evidence" value="ECO:0007669"/>
    <property type="project" value="InterPro"/>
</dbReference>
<name>A0A8J4EKB7_9ACTN</name>
<keyword evidence="3" id="KW-1185">Reference proteome</keyword>
<dbReference type="AlphaFoldDB" id="A0A8J4EKB7"/>
<evidence type="ECO:0000313" key="2">
    <source>
        <dbReference type="EMBL" id="GIL28027.1"/>
    </source>
</evidence>
<gene>
    <name evidence="2" type="ORF">NUM_32810</name>
</gene>
<dbReference type="EMBL" id="BOPO01000055">
    <property type="protein sequence ID" value="GIL28027.1"/>
    <property type="molecule type" value="Genomic_DNA"/>
</dbReference>
<dbReference type="PANTHER" id="PTHR46865:SF2">
    <property type="entry name" value="MONOOXYGENASE"/>
    <property type="match status" value="1"/>
</dbReference>
<evidence type="ECO:0000259" key="1">
    <source>
        <dbReference type="Pfam" id="PF01494"/>
    </source>
</evidence>
<dbReference type="InterPro" id="IPR002938">
    <property type="entry name" value="FAD-bd"/>
</dbReference>
<feature type="domain" description="FAD-binding" evidence="1">
    <location>
        <begin position="2"/>
        <end position="331"/>
    </location>
</feature>
<dbReference type="InterPro" id="IPR051704">
    <property type="entry name" value="FAD_aromatic-hydroxylase"/>
</dbReference>
<organism evidence="2 3">
    <name type="scientific">Actinocatenispora comari</name>
    <dbReference type="NCBI Taxonomy" id="2807577"/>
    <lineage>
        <taxon>Bacteria</taxon>
        <taxon>Bacillati</taxon>
        <taxon>Actinomycetota</taxon>
        <taxon>Actinomycetes</taxon>
        <taxon>Micromonosporales</taxon>
        <taxon>Micromonosporaceae</taxon>
        <taxon>Actinocatenispora</taxon>
    </lineage>
</organism>
<dbReference type="SUPFAM" id="SSF51905">
    <property type="entry name" value="FAD/NAD(P)-binding domain"/>
    <property type="match status" value="1"/>
</dbReference>
<dbReference type="InterPro" id="IPR036188">
    <property type="entry name" value="FAD/NAD-bd_sf"/>
</dbReference>
<dbReference type="Proteomes" id="UP000614996">
    <property type="component" value="Unassembled WGS sequence"/>
</dbReference>
<accession>A0A8J4EKB7</accession>
<dbReference type="Pfam" id="PF01494">
    <property type="entry name" value="FAD_binding_3"/>
    <property type="match status" value="1"/>
</dbReference>
<dbReference type="Gene3D" id="3.30.9.10">
    <property type="entry name" value="D-Amino Acid Oxidase, subunit A, domain 2"/>
    <property type="match status" value="1"/>
</dbReference>
<reference evidence="3" key="1">
    <citation type="journal article" date="2021" name="Int. J. Syst. Evol. Microbiol.">
        <title>Actinocatenispora comari sp. nov., an endophytic actinomycete isolated from aerial parts of Comarum salesowianum.</title>
        <authorList>
            <person name="Oyunbileg N."/>
            <person name="Iizaka Y."/>
            <person name="Hamada M."/>
            <person name="Davaapurev B.O."/>
            <person name="Fukumoto A."/>
            <person name="Tsetseg B."/>
            <person name="Kato F."/>
            <person name="Tamura T."/>
            <person name="Batkhuu J."/>
            <person name="Anzai Y."/>
        </authorList>
    </citation>
    <scope>NUCLEOTIDE SEQUENCE [LARGE SCALE GENOMIC DNA]</scope>
    <source>
        <strain evidence="3">NUM-2625</strain>
    </source>
</reference>
<proteinExistence type="predicted"/>
<dbReference type="Gene3D" id="3.50.50.60">
    <property type="entry name" value="FAD/NAD(P)-binding domain"/>
    <property type="match status" value="1"/>
</dbReference>
<protein>
    <submittedName>
        <fullName evidence="2">Oxidoreductase</fullName>
    </submittedName>
</protein>
<evidence type="ECO:0000313" key="3">
    <source>
        <dbReference type="Proteomes" id="UP000614996"/>
    </source>
</evidence>
<comment type="caution">
    <text evidence="2">The sequence shown here is derived from an EMBL/GenBank/DDBJ whole genome shotgun (WGS) entry which is preliminary data.</text>
</comment>
<dbReference type="PANTHER" id="PTHR46865">
    <property type="entry name" value="OXIDOREDUCTASE-RELATED"/>
    <property type="match status" value="1"/>
</dbReference>